<dbReference type="InterPro" id="IPR038056">
    <property type="entry name" value="YjbR-like_sf"/>
</dbReference>
<proteinExistence type="predicted"/>
<organism evidence="1 2">
    <name type="scientific">Actinomycetospora cinnamomea</name>
    <dbReference type="NCBI Taxonomy" id="663609"/>
    <lineage>
        <taxon>Bacteria</taxon>
        <taxon>Bacillati</taxon>
        <taxon>Actinomycetota</taxon>
        <taxon>Actinomycetes</taxon>
        <taxon>Pseudonocardiales</taxon>
        <taxon>Pseudonocardiaceae</taxon>
        <taxon>Actinomycetospora</taxon>
    </lineage>
</organism>
<accession>A0A2U1ETZ9</accession>
<dbReference type="AlphaFoldDB" id="A0A2U1ETZ9"/>
<dbReference type="Proteomes" id="UP000245639">
    <property type="component" value="Unassembled WGS sequence"/>
</dbReference>
<protein>
    <recommendedName>
        <fullName evidence="3">MmcQ/YjbR family DNA-binding protein</fullName>
    </recommendedName>
</protein>
<sequence length="133" mass="14737">MATLDDVRRLALALPRTDEKVSWGSACWVVSGKGFVWERPLRRADEAALTAAGIPLPEGDVLGVRVADEGVKQALVTDDPDVYFTTPHFDGYPAVLVRLERIALDELRELVEDAWVQRAPKTVARAWLAEQGR</sequence>
<evidence type="ECO:0008006" key="3">
    <source>
        <dbReference type="Google" id="ProtNLM"/>
    </source>
</evidence>
<reference evidence="1 2" key="1">
    <citation type="submission" date="2018-04" db="EMBL/GenBank/DDBJ databases">
        <title>Genomic Encyclopedia of Type Strains, Phase IV (KMG-IV): sequencing the most valuable type-strain genomes for metagenomic binning, comparative biology and taxonomic classification.</title>
        <authorList>
            <person name="Goeker M."/>
        </authorList>
    </citation>
    <scope>NUCLEOTIDE SEQUENCE [LARGE SCALE GENOMIC DNA]</scope>
    <source>
        <strain evidence="1 2">DSM 45771</strain>
    </source>
</reference>
<comment type="caution">
    <text evidence="1">The sequence shown here is derived from an EMBL/GenBank/DDBJ whole genome shotgun (WGS) entry which is preliminary data.</text>
</comment>
<dbReference type="InterPro" id="IPR058532">
    <property type="entry name" value="YjbR/MT2646/Rv2570-like"/>
</dbReference>
<dbReference type="OrthoDB" id="954305at2"/>
<evidence type="ECO:0000313" key="2">
    <source>
        <dbReference type="Proteomes" id="UP000245639"/>
    </source>
</evidence>
<evidence type="ECO:0000313" key="1">
    <source>
        <dbReference type="EMBL" id="PVZ03408.1"/>
    </source>
</evidence>
<gene>
    <name evidence="1" type="ORF">C8D89_1218</name>
</gene>
<name>A0A2U1ETZ9_9PSEU</name>
<dbReference type="SUPFAM" id="SSF142906">
    <property type="entry name" value="YjbR-like"/>
    <property type="match status" value="1"/>
</dbReference>
<dbReference type="Pfam" id="PF04237">
    <property type="entry name" value="YjbR"/>
    <property type="match status" value="1"/>
</dbReference>
<dbReference type="EMBL" id="QEKW01000021">
    <property type="protein sequence ID" value="PVZ03408.1"/>
    <property type="molecule type" value="Genomic_DNA"/>
</dbReference>
<keyword evidence="2" id="KW-1185">Reference proteome</keyword>
<dbReference type="RefSeq" id="WP_116710848.1">
    <property type="nucleotide sequence ID" value="NZ_QEKW01000021.1"/>
</dbReference>